<accession>A0A9D1SN04</accession>
<evidence type="ECO:0000313" key="2">
    <source>
        <dbReference type="Proteomes" id="UP000824142"/>
    </source>
</evidence>
<sequence length="109" mass="13115">MDNKKQNKKNQLLPVQLTRNNIAFEKVYLDIDIDFTGVYIFVYTLLCLKSNYLDYPIVDVAAFRDVRKAYAYVDTINEIIAFQKRNKDYEKIREKMSESIKNFKYRRIL</sequence>
<comment type="caution">
    <text evidence="1">The sequence shown here is derived from an EMBL/GenBank/DDBJ whole genome shotgun (WGS) entry which is preliminary data.</text>
</comment>
<organism evidence="1 2">
    <name type="scientific">Candidatus Enterousia avicola</name>
    <dbReference type="NCBI Taxonomy" id="2840787"/>
    <lineage>
        <taxon>Bacteria</taxon>
        <taxon>Pseudomonadati</taxon>
        <taxon>Pseudomonadota</taxon>
        <taxon>Alphaproteobacteria</taxon>
        <taxon>Candidatus Enterousia</taxon>
    </lineage>
</organism>
<protein>
    <submittedName>
        <fullName evidence="1">Uncharacterized protein</fullName>
    </submittedName>
</protein>
<dbReference type="AlphaFoldDB" id="A0A9D1SN04"/>
<dbReference type="EMBL" id="DVNO01000028">
    <property type="protein sequence ID" value="HIU65603.1"/>
    <property type="molecule type" value="Genomic_DNA"/>
</dbReference>
<proteinExistence type="predicted"/>
<evidence type="ECO:0000313" key="1">
    <source>
        <dbReference type="EMBL" id="HIU65603.1"/>
    </source>
</evidence>
<gene>
    <name evidence="1" type="ORF">IAC63_03105</name>
</gene>
<reference evidence="1" key="2">
    <citation type="journal article" date="2021" name="PeerJ">
        <title>Extensive microbial diversity within the chicken gut microbiome revealed by metagenomics and culture.</title>
        <authorList>
            <person name="Gilroy R."/>
            <person name="Ravi A."/>
            <person name="Getino M."/>
            <person name="Pursley I."/>
            <person name="Horton D.L."/>
            <person name="Alikhan N.F."/>
            <person name="Baker D."/>
            <person name="Gharbi K."/>
            <person name="Hall N."/>
            <person name="Watson M."/>
            <person name="Adriaenssens E.M."/>
            <person name="Foster-Nyarko E."/>
            <person name="Jarju S."/>
            <person name="Secka A."/>
            <person name="Antonio M."/>
            <person name="Oren A."/>
            <person name="Chaudhuri R.R."/>
            <person name="La Ragione R."/>
            <person name="Hildebrand F."/>
            <person name="Pallen M.J."/>
        </authorList>
    </citation>
    <scope>NUCLEOTIDE SEQUENCE</scope>
    <source>
        <strain evidence="1">CHK136-897</strain>
    </source>
</reference>
<reference evidence="1" key="1">
    <citation type="submission" date="2020-10" db="EMBL/GenBank/DDBJ databases">
        <authorList>
            <person name="Gilroy R."/>
        </authorList>
    </citation>
    <scope>NUCLEOTIDE SEQUENCE</scope>
    <source>
        <strain evidence="1">CHK136-897</strain>
    </source>
</reference>
<dbReference type="Proteomes" id="UP000824142">
    <property type="component" value="Unassembled WGS sequence"/>
</dbReference>
<name>A0A9D1SN04_9PROT</name>